<comment type="caution">
    <text evidence="1">The sequence shown here is derived from an EMBL/GenBank/DDBJ whole genome shotgun (WGS) entry which is preliminary data.</text>
</comment>
<feature type="non-terminal residue" evidence="1">
    <location>
        <position position="1"/>
    </location>
</feature>
<dbReference type="PANTHER" id="PTHR36960:SF1">
    <property type="entry name" value="SI:DKEY-32E6.3"/>
    <property type="match status" value="1"/>
</dbReference>
<sequence length="240" mass="26861">RRCCVCLATARSLQRMMGRSGGLRKLVLHFDVNSTILIADPATGRTPDIALGIELSKTAYVQKSAEGQFRWHDGRSFDDPTCVSSPPSLIRDSVEDPPPWVSRNLEEFYEALRPKGSSFITTEEGKIFKPEFDRLMARLAWTGPAVDELMLSRDGSAPKSLHLVVPAFFRCLVDLKRQQRPFCVVLRTFGHDLPDLQKAFAAFASGRHPLWPGFEDPAFSFEGVSTLRWDADGRPLLTLP</sequence>
<dbReference type="Proteomes" id="UP000626109">
    <property type="component" value="Unassembled WGS sequence"/>
</dbReference>
<evidence type="ECO:0000313" key="1">
    <source>
        <dbReference type="EMBL" id="CAE8726669.1"/>
    </source>
</evidence>
<gene>
    <name evidence="1" type="ORF">PGLA2088_LOCUS44561</name>
</gene>
<dbReference type="PANTHER" id="PTHR36960">
    <property type="entry name" value="SI:DKEY-32E6.3"/>
    <property type="match status" value="1"/>
</dbReference>
<feature type="non-terminal residue" evidence="1">
    <location>
        <position position="240"/>
    </location>
</feature>
<dbReference type="AlphaFoldDB" id="A0A813LCG6"/>
<name>A0A813LCG6_POLGL</name>
<protein>
    <submittedName>
        <fullName evidence="1">Uncharacterized protein</fullName>
    </submittedName>
</protein>
<accession>A0A813LCG6</accession>
<reference evidence="1" key="1">
    <citation type="submission" date="2021-02" db="EMBL/GenBank/DDBJ databases">
        <authorList>
            <person name="Dougan E. K."/>
            <person name="Rhodes N."/>
            <person name="Thang M."/>
            <person name="Chan C."/>
        </authorList>
    </citation>
    <scope>NUCLEOTIDE SEQUENCE</scope>
</reference>
<evidence type="ECO:0000313" key="2">
    <source>
        <dbReference type="Proteomes" id="UP000626109"/>
    </source>
</evidence>
<dbReference type="EMBL" id="CAJNNW010035263">
    <property type="protein sequence ID" value="CAE8726669.1"/>
    <property type="molecule type" value="Genomic_DNA"/>
</dbReference>
<proteinExistence type="predicted"/>
<organism evidence="1 2">
    <name type="scientific">Polarella glacialis</name>
    <name type="common">Dinoflagellate</name>
    <dbReference type="NCBI Taxonomy" id="89957"/>
    <lineage>
        <taxon>Eukaryota</taxon>
        <taxon>Sar</taxon>
        <taxon>Alveolata</taxon>
        <taxon>Dinophyceae</taxon>
        <taxon>Suessiales</taxon>
        <taxon>Suessiaceae</taxon>
        <taxon>Polarella</taxon>
    </lineage>
</organism>